<organism evidence="2 3">
    <name type="scientific">Caballeronia udeis</name>
    <dbReference type="NCBI Taxonomy" id="1232866"/>
    <lineage>
        <taxon>Bacteria</taxon>
        <taxon>Pseudomonadati</taxon>
        <taxon>Pseudomonadota</taxon>
        <taxon>Betaproteobacteria</taxon>
        <taxon>Burkholderiales</taxon>
        <taxon>Burkholderiaceae</taxon>
        <taxon>Caballeronia</taxon>
    </lineage>
</organism>
<dbReference type="PANTHER" id="PTHR47197:SF3">
    <property type="entry name" value="DIHYDRO-HEME D1 DEHYDROGENASE"/>
    <property type="match status" value="1"/>
</dbReference>
<reference evidence="2 3" key="1">
    <citation type="submission" date="2016-01" db="EMBL/GenBank/DDBJ databases">
        <authorList>
            <person name="Oliw E.H."/>
        </authorList>
    </citation>
    <scope>NUCLEOTIDE SEQUENCE [LARGE SCALE GENOMIC DNA]</scope>
    <source>
        <strain evidence="2">LMG 27134</strain>
    </source>
</reference>
<dbReference type="Proteomes" id="UP000054683">
    <property type="component" value="Unassembled WGS sequence"/>
</dbReference>
<dbReference type="OrthoDB" id="104872at2"/>
<evidence type="ECO:0000313" key="2">
    <source>
        <dbReference type="EMBL" id="SAL73683.1"/>
    </source>
</evidence>
<proteinExistence type="predicted"/>
<dbReference type="PANTHER" id="PTHR47197">
    <property type="entry name" value="PROTEIN NIRF"/>
    <property type="match status" value="1"/>
</dbReference>
<evidence type="ECO:0000313" key="3">
    <source>
        <dbReference type="Proteomes" id="UP000054683"/>
    </source>
</evidence>
<dbReference type="AlphaFoldDB" id="A0A158JZ11"/>
<dbReference type="EMBL" id="FCOK02000139">
    <property type="protein sequence ID" value="SAL73683.1"/>
    <property type="molecule type" value="Genomic_DNA"/>
</dbReference>
<evidence type="ECO:0000256" key="1">
    <source>
        <dbReference type="SAM" id="SignalP"/>
    </source>
</evidence>
<keyword evidence="1" id="KW-0732">Signal</keyword>
<protein>
    <recommendedName>
        <fullName evidence="4">YVTN beta-propeller repeat-containing protein</fullName>
    </recommendedName>
</protein>
<dbReference type="InterPro" id="IPR015943">
    <property type="entry name" value="WD40/YVTN_repeat-like_dom_sf"/>
</dbReference>
<name>A0A158JZ11_9BURK</name>
<dbReference type="SUPFAM" id="SSF50969">
    <property type="entry name" value="YVTN repeat-like/Quinoprotein amine dehydrogenase"/>
    <property type="match status" value="1"/>
</dbReference>
<dbReference type="RefSeq" id="WP_062093042.1">
    <property type="nucleotide sequence ID" value="NZ_FCOK02000139.1"/>
</dbReference>
<gene>
    <name evidence="2" type="ORF">AWB69_09054</name>
</gene>
<accession>A0A158JZ11</accession>
<feature type="signal peptide" evidence="1">
    <location>
        <begin position="1"/>
        <end position="26"/>
    </location>
</feature>
<dbReference type="InterPro" id="IPR011044">
    <property type="entry name" value="Quino_amine_DH_bsu"/>
</dbReference>
<sequence length="370" mass="40265">MSSFFKFQALAVSLAIVGTFSSAVSAQSSLEQNNAPPLKLVKTIELADIRSSEPDVSADELAKNLTTTRMVGVQNHFDHLTPDLKNSRLFIVPEDNKTIEVYDIRTGKFVHSIKGIGVGHSVVYRAGIDRIFVTDGSNGDLKIFNGTTYELLKTVKLLADADATGYDPVTHNLYIADGGLDAKLNYTFLEIVNTDTGEKVGQIKIDSNRLEAMVVEKSGSRLFLNMTEKNSIGVIDRKKQAVVAVWPLTCKVNSDVAMDEKNHRLFVACRDGNMNVLDSDTGKVLQNLPISTGVDDMVFDPASQRIYVAAGAGFVNVFKEIDADHYQAIGKIPTGPLAKTGLLVPRLKEYFVAVPPHGTTSAEVLVFAVK</sequence>
<feature type="chain" id="PRO_5030022109" description="YVTN beta-propeller repeat-containing protein" evidence="1">
    <location>
        <begin position="27"/>
        <end position="370"/>
    </location>
</feature>
<evidence type="ECO:0008006" key="4">
    <source>
        <dbReference type="Google" id="ProtNLM"/>
    </source>
</evidence>
<dbReference type="InterPro" id="IPR051200">
    <property type="entry name" value="Host-pathogen_enzymatic-act"/>
</dbReference>
<dbReference type="Gene3D" id="2.130.10.10">
    <property type="entry name" value="YVTN repeat-like/Quinoprotein amine dehydrogenase"/>
    <property type="match status" value="1"/>
</dbReference>